<sequence length="95" mass="10569">MATTKLLGYVELAELLGISVESARTYNGRAQLHRRQAEETGDASLIRPGDLPAPDQVFGKSPVWEEKTIDRWLKNRPGQGVNLDTKSLPKVKPRT</sequence>
<feature type="region of interest" description="Disordered" evidence="1">
    <location>
        <begin position="34"/>
        <end position="58"/>
    </location>
</feature>
<dbReference type="GeneID" id="55816788"/>
<dbReference type="GO" id="GO:0003677">
    <property type="term" value="F:DNA binding"/>
    <property type="evidence" value="ECO:0007669"/>
    <property type="project" value="UniProtKB-KW"/>
</dbReference>
<dbReference type="EMBL" id="MT024868">
    <property type="protein sequence ID" value="QIN94396.1"/>
    <property type="molecule type" value="Genomic_DNA"/>
</dbReference>
<evidence type="ECO:0000256" key="1">
    <source>
        <dbReference type="SAM" id="MobiDB-lite"/>
    </source>
</evidence>
<dbReference type="RefSeq" id="YP_009887333.1">
    <property type="nucleotide sequence ID" value="NC_049498.1"/>
</dbReference>
<proteinExistence type="predicted"/>
<protein>
    <submittedName>
        <fullName evidence="2">Helix-turn-helix DNA-binding domain protein</fullName>
    </submittedName>
</protein>
<organism evidence="2 3">
    <name type="scientific">Arthrobacter phage Abba</name>
    <dbReference type="NCBI Taxonomy" id="2713256"/>
    <lineage>
        <taxon>Viruses</taxon>
        <taxon>Duplodnaviria</taxon>
        <taxon>Heunggongvirae</taxon>
        <taxon>Uroviricota</taxon>
        <taxon>Caudoviricetes</taxon>
        <taxon>Berryhillviridae</taxon>
        <taxon>Ayohtrevirus</taxon>
        <taxon>Ayohtrevirus abba</taxon>
    </lineage>
</organism>
<keyword evidence="2" id="KW-0238">DNA-binding</keyword>
<name>A0A6G8R2J1_9CAUD</name>
<dbReference type="Proteomes" id="UP000500909">
    <property type="component" value="Segment"/>
</dbReference>
<feature type="region of interest" description="Disordered" evidence="1">
    <location>
        <begin position="75"/>
        <end position="95"/>
    </location>
</feature>
<evidence type="ECO:0000313" key="2">
    <source>
        <dbReference type="EMBL" id="QIN94396.1"/>
    </source>
</evidence>
<gene>
    <name evidence="2" type="primary">67</name>
    <name evidence="2" type="ORF">SEA_ABBA_67</name>
</gene>
<accession>A0A6G8R2J1</accession>
<reference evidence="2 3" key="1">
    <citation type="submission" date="2020-02" db="EMBL/GenBank/DDBJ databases">
        <authorList>
            <person name="Bojorquez D.A."/>
            <person name="Alcantara J.K.D.L."/>
            <person name="Arambulo J.M.L."/>
            <person name="Budzinski C.A."/>
            <person name="Campbell G.A."/>
            <person name="Dosanjh M.K."/>
            <person name="Gallardo M.A."/>
            <person name="Huang C."/>
            <person name="Nguyen N."/>
            <person name="Yee O.M."/>
            <person name="Ngo R.T."/>
            <person name="Kapinos A."/>
            <person name="Freise A.C."/>
            <person name="Reddi K."/>
            <person name="Moberg-Parker J."/>
            <person name="Garlena R.A."/>
            <person name="Russell D.A."/>
            <person name="Pope W.H."/>
            <person name="Jacobs-Sera D."/>
            <person name="Hatfull G.F."/>
        </authorList>
    </citation>
    <scope>NUCLEOTIDE SEQUENCE [LARGE SCALE GENOMIC DNA]</scope>
</reference>
<keyword evidence="3" id="KW-1185">Reference proteome</keyword>
<dbReference type="KEGG" id="vg:55816788"/>
<evidence type="ECO:0000313" key="3">
    <source>
        <dbReference type="Proteomes" id="UP000500909"/>
    </source>
</evidence>